<dbReference type="CTD" id="8230568"/>
<dbReference type="Proteomes" id="UP000009046">
    <property type="component" value="Unassembled WGS sequence"/>
</dbReference>
<reference evidence="2" key="3">
    <citation type="submission" date="2020-05" db="UniProtKB">
        <authorList>
            <consortium name="EnsemblMetazoa"/>
        </authorList>
    </citation>
    <scope>IDENTIFICATION</scope>
    <source>
        <strain evidence="2">USDA</strain>
    </source>
</reference>
<gene>
    <name evidence="2" type="primary">8230568</name>
    <name evidence="1" type="ORF">Phum_PHUM435200</name>
</gene>
<dbReference type="AlphaFoldDB" id="E0VTQ4"/>
<evidence type="ECO:0000313" key="1">
    <source>
        <dbReference type="EMBL" id="EEB16760.1"/>
    </source>
</evidence>
<accession>E0VTQ4</accession>
<proteinExistence type="predicted"/>
<keyword evidence="3" id="KW-1185">Reference proteome</keyword>
<dbReference type="GeneID" id="8230568"/>
<dbReference type="EMBL" id="DS235769">
    <property type="protein sequence ID" value="EEB16760.1"/>
    <property type="molecule type" value="Genomic_DNA"/>
</dbReference>
<dbReference type="EnsemblMetazoa" id="PHUM435200-RA">
    <property type="protein sequence ID" value="PHUM435200-PA"/>
    <property type="gene ID" value="PHUM435200"/>
</dbReference>
<evidence type="ECO:0000313" key="2">
    <source>
        <dbReference type="EnsemblMetazoa" id="PHUM435200-PA"/>
    </source>
</evidence>
<dbReference type="EMBL" id="AAZO01005315">
    <property type="status" value="NOT_ANNOTATED_CDS"/>
    <property type="molecule type" value="Genomic_DNA"/>
</dbReference>
<dbReference type="VEuPathDB" id="VectorBase:PHUM435200"/>
<reference evidence="1" key="2">
    <citation type="submission" date="2007-04" db="EMBL/GenBank/DDBJ databases">
        <title>The genome of the human body louse.</title>
        <authorList>
            <consortium name="The Human Body Louse Genome Consortium"/>
            <person name="Kirkness E."/>
            <person name="Walenz B."/>
            <person name="Hass B."/>
            <person name="Bruggner R."/>
            <person name="Strausberg R."/>
        </authorList>
    </citation>
    <scope>NUCLEOTIDE SEQUENCE</scope>
    <source>
        <strain evidence="1">USDA</strain>
    </source>
</reference>
<dbReference type="InParanoid" id="E0VTQ4"/>
<reference evidence="1" key="1">
    <citation type="submission" date="2007-04" db="EMBL/GenBank/DDBJ databases">
        <title>Annotation of Pediculus humanus corporis strain USDA.</title>
        <authorList>
            <person name="Kirkness E."/>
            <person name="Hannick L."/>
            <person name="Hass B."/>
            <person name="Bruggner R."/>
            <person name="Lawson D."/>
            <person name="Bidwell S."/>
            <person name="Joardar V."/>
            <person name="Caler E."/>
            <person name="Walenz B."/>
            <person name="Inman J."/>
            <person name="Schobel S."/>
            <person name="Galinsky K."/>
            <person name="Amedeo P."/>
            <person name="Strausberg R."/>
        </authorList>
    </citation>
    <scope>NUCLEOTIDE SEQUENCE</scope>
    <source>
        <strain evidence="1">USDA</strain>
    </source>
</reference>
<sequence length="96" mass="11327">MLEIDHDIKIFENDTESNENINNTDSMKMKNEENIRNPIQNYLKSNLDVFNPQKIELFLYMEGDNISNVCYEKLNRYLIGLREGESWAIKKPDGIL</sequence>
<dbReference type="HOGENOM" id="CLU_2362228_0_0_1"/>
<evidence type="ECO:0000313" key="3">
    <source>
        <dbReference type="Proteomes" id="UP000009046"/>
    </source>
</evidence>
<name>E0VTQ4_PEDHC</name>
<organism>
    <name type="scientific">Pediculus humanus subsp. corporis</name>
    <name type="common">Body louse</name>
    <dbReference type="NCBI Taxonomy" id="121224"/>
    <lineage>
        <taxon>Eukaryota</taxon>
        <taxon>Metazoa</taxon>
        <taxon>Ecdysozoa</taxon>
        <taxon>Arthropoda</taxon>
        <taxon>Hexapoda</taxon>
        <taxon>Insecta</taxon>
        <taxon>Pterygota</taxon>
        <taxon>Neoptera</taxon>
        <taxon>Paraneoptera</taxon>
        <taxon>Psocodea</taxon>
        <taxon>Troctomorpha</taxon>
        <taxon>Phthiraptera</taxon>
        <taxon>Anoplura</taxon>
        <taxon>Pediculidae</taxon>
        <taxon>Pediculus</taxon>
    </lineage>
</organism>
<protein>
    <submittedName>
        <fullName evidence="1 2">Uncharacterized protein</fullName>
    </submittedName>
</protein>
<dbReference type="RefSeq" id="XP_002429498.1">
    <property type="nucleotide sequence ID" value="XM_002429453.1"/>
</dbReference>
<dbReference type="KEGG" id="phu:Phum_PHUM435200"/>